<dbReference type="EMBL" id="RJJD01000003">
    <property type="protein sequence ID" value="RNI29102.1"/>
    <property type="molecule type" value="Genomic_DNA"/>
</dbReference>
<organism evidence="1 2">
    <name type="scientific">Rufibacter latericius</name>
    <dbReference type="NCBI Taxonomy" id="2487040"/>
    <lineage>
        <taxon>Bacteria</taxon>
        <taxon>Pseudomonadati</taxon>
        <taxon>Bacteroidota</taxon>
        <taxon>Cytophagia</taxon>
        <taxon>Cytophagales</taxon>
        <taxon>Hymenobacteraceae</taxon>
        <taxon>Rufibacter</taxon>
    </lineage>
</organism>
<name>A0A3M9MU99_9BACT</name>
<sequence length="112" mass="12384">MGFSGDQTTQMNRNENHFLLLGLLLREAKEHQLKKSSTQAAFDLLDEIKKTISIINCEDEQDGIALLELGSASKNLSVAEGLLYQGKVTHALTLTKFKLTKLLNKAPLFGQP</sequence>
<protein>
    <submittedName>
        <fullName evidence="1">Uncharacterized protein</fullName>
    </submittedName>
</protein>
<dbReference type="Proteomes" id="UP000272117">
    <property type="component" value="Unassembled WGS sequence"/>
</dbReference>
<evidence type="ECO:0000313" key="1">
    <source>
        <dbReference type="EMBL" id="RNI29102.1"/>
    </source>
</evidence>
<proteinExistence type="predicted"/>
<dbReference type="AlphaFoldDB" id="A0A3M9MU99"/>
<keyword evidence="2" id="KW-1185">Reference proteome</keyword>
<gene>
    <name evidence="1" type="ORF">EFB08_06630</name>
</gene>
<reference evidence="1 2" key="1">
    <citation type="submission" date="2018-11" db="EMBL/GenBank/DDBJ databases">
        <title>Rufibacter latericius sp. nov., isolated from water in Baiyang Lake.</title>
        <authorList>
            <person name="Yang Y."/>
        </authorList>
    </citation>
    <scope>NUCLEOTIDE SEQUENCE [LARGE SCALE GENOMIC DNA]</scope>
    <source>
        <strain evidence="1 2">R-22-1c-1</strain>
    </source>
</reference>
<comment type="caution">
    <text evidence="1">The sequence shown here is derived from an EMBL/GenBank/DDBJ whole genome shotgun (WGS) entry which is preliminary data.</text>
</comment>
<accession>A0A3M9MU99</accession>
<evidence type="ECO:0000313" key="2">
    <source>
        <dbReference type="Proteomes" id="UP000272117"/>
    </source>
</evidence>